<protein>
    <submittedName>
        <fullName evidence="2">26903_t:CDS:1</fullName>
    </submittedName>
</protein>
<comment type="caution">
    <text evidence="2">The sequence shown here is derived from an EMBL/GenBank/DDBJ whole genome shotgun (WGS) entry which is preliminary data.</text>
</comment>
<reference evidence="2 3" key="1">
    <citation type="submission" date="2021-06" db="EMBL/GenBank/DDBJ databases">
        <authorList>
            <person name="Kallberg Y."/>
            <person name="Tangrot J."/>
            <person name="Rosling A."/>
        </authorList>
    </citation>
    <scope>NUCLEOTIDE SEQUENCE [LARGE SCALE GENOMIC DNA]</scope>
    <source>
        <strain evidence="2 3">120-4 pot B 10/14</strain>
    </source>
</reference>
<keyword evidence="3" id="KW-1185">Reference proteome</keyword>
<evidence type="ECO:0000313" key="2">
    <source>
        <dbReference type="EMBL" id="CAG8776604.1"/>
    </source>
</evidence>
<accession>A0ABN7VIE4</accession>
<evidence type="ECO:0000313" key="3">
    <source>
        <dbReference type="Proteomes" id="UP000789901"/>
    </source>
</evidence>
<feature type="compositionally biased region" description="Basic and acidic residues" evidence="1">
    <location>
        <begin position="1"/>
        <end position="13"/>
    </location>
</feature>
<gene>
    <name evidence="2" type="ORF">GMARGA_LOCUS19149</name>
</gene>
<dbReference type="Proteomes" id="UP000789901">
    <property type="component" value="Unassembled WGS sequence"/>
</dbReference>
<dbReference type="EMBL" id="CAJVQB010015787">
    <property type="protein sequence ID" value="CAG8776604.1"/>
    <property type="molecule type" value="Genomic_DNA"/>
</dbReference>
<evidence type="ECO:0000256" key="1">
    <source>
        <dbReference type="SAM" id="MobiDB-lite"/>
    </source>
</evidence>
<proteinExistence type="predicted"/>
<feature type="region of interest" description="Disordered" evidence="1">
    <location>
        <begin position="1"/>
        <end position="27"/>
    </location>
</feature>
<organism evidence="2 3">
    <name type="scientific">Gigaspora margarita</name>
    <dbReference type="NCBI Taxonomy" id="4874"/>
    <lineage>
        <taxon>Eukaryota</taxon>
        <taxon>Fungi</taxon>
        <taxon>Fungi incertae sedis</taxon>
        <taxon>Mucoromycota</taxon>
        <taxon>Glomeromycotina</taxon>
        <taxon>Glomeromycetes</taxon>
        <taxon>Diversisporales</taxon>
        <taxon>Gigasporaceae</taxon>
        <taxon>Gigaspora</taxon>
    </lineage>
</organism>
<sequence>MSGDLRSEKDNKVQKCGNAYEPSDEKEELHYSRIVFGYKIVFVRQIFPTKYQTPPSISI</sequence>
<name>A0ABN7VIE4_GIGMA</name>
<feature type="non-terminal residue" evidence="2">
    <location>
        <position position="59"/>
    </location>
</feature>